<feature type="compositionally biased region" description="Basic and acidic residues" evidence="2">
    <location>
        <begin position="715"/>
        <end position="758"/>
    </location>
</feature>
<feature type="compositionally biased region" description="Basic and acidic residues" evidence="2">
    <location>
        <begin position="908"/>
        <end position="921"/>
    </location>
</feature>
<feature type="region of interest" description="Disordered" evidence="2">
    <location>
        <begin position="552"/>
        <end position="579"/>
    </location>
</feature>
<feature type="coiled-coil region" evidence="1">
    <location>
        <begin position="605"/>
        <end position="700"/>
    </location>
</feature>
<keyword evidence="5" id="KW-1185">Reference proteome</keyword>
<organism evidence="4 5">
    <name type="scientific">Brachionus calyciflorus</name>
    <dbReference type="NCBI Taxonomy" id="104777"/>
    <lineage>
        <taxon>Eukaryota</taxon>
        <taxon>Metazoa</taxon>
        <taxon>Spiralia</taxon>
        <taxon>Gnathifera</taxon>
        <taxon>Rotifera</taxon>
        <taxon>Eurotatoria</taxon>
        <taxon>Monogononta</taxon>
        <taxon>Pseudotrocha</taxon>
        <taxon>Ploima</taxon>
        <taxon>Brachionidae</taxon>
        <taxon>Brachionus</taxon>
    </lineage>
</organism>
<name>A0A813Y9Z3_9BILA</name>
<feature type="compositionally biased region" description="Basic residues" evidence="2">
    <location>
        <begin position="1184"/>
        <end position="1193"/>
    </location>
</feature>
<dbReference type="AlphaFoldDB" id="A0A813Y9Z3"/>
<evidence type="ECO:0000256" key="2">
    <source>
        <dbReference type="SAM" id="MobiDB-lite"/>
    </source>
</evidence>
<evidence type="ECO:0000256" key="1">
    <source>
        <dbReference type="SAM" id="Coils"/>
    </source>
</evidence>
<feature type="compositionally biased region" description="Basic and acidic residues" evidence="2">
    <location>
        <begin position="832"/>
        <end position="856"/>
    </location>
</feature>
<proteinExistence type="predicted"/>
<feature type="compositionally biased region" description="Basic and acidic residues" evidence="2">
    <location>
        <begin position="1243"/>
        <end position="1254"/>
    </location>
</feature>
<protein>
    <submittedName>
        <fullName evidence="4">Uncharacterized protein</fullName>
    </submittedName>
</protein>
<keyword evidence="3" id="KW-1133">Transmembrane helix</keyword>
<feature type="compositionally biased region" description="Low complexity" evidence="2">
    <location>
        <begin position="1124"/>
        <end position="1138"/>
    </location>
</feature>
<feature type="compositionally biased region" description="Polar residues" evidence="2">
    <location>
        <begin position="861"/>
        <end position="873"/>
    </location>
</feature>
<feature type="region of interest" description="Disordered" evidence="2">
    <location>
        <begin position="715"/>
        <end position="1266"/>
    </location>
</feature>
<feature type="compositionally biased region" description="Acidic residues" evidence="2">
    <location>
        <begin position="1005"/>
        <end position="1016"/>
    </location>
</feature>
<dbReference type="EMBL" id="CAJNOC010001650">
    <property type="protein sequence ID" value="CAF0881237.1"/>
    <property type="molecule type" value="Genomic_DNA"/>
</dbReference>
<comment type="caution">
    <text evidence="4">The sequence shown here is derived from an EMBL/GenBank/DDBJ whole genome shotgun (WGS) entry which is preliminary data.</text>
</comment>
<keyword evidence="3" id="KW-0812">Transmembrane</keyword>
<dbReference type="OrthoDB" id="10628424at2759"/>
<feature type="compositionally biased region" description="Basic and acidic residues" evidence="2">
    <location>
        <begin position="1095"/>
        <end position="1117"/>
    </location>
</feature>
<feature type="compositionally biased region" description="Polar residues" evidence="2">
    <location>
        <begin position="890"/>
        <end position="907"/>
    </location>
</feature>
<evidence type="ECO:0000313" key="5">
    <source>
        <dbReference type="Proteomes" id="UP000663879"/>
    </source>
</evidence>
<feature type="compositionally biased region" description="Basic and acidic residues" evidence="2">
    <location>
        <begin position="1017"/>
        <end position="1047"/>
    </location>
</feature>
<evidence type="ECO:0000256" key="3">
    <source>
        <dbReference type="SAM" id="Phobius"/>
    </source>
</evidence>
<feature type="compositionally biased region" description="Polar residues" evidence="2">
    <location>
        <begin position="815"/>
        <end position="831"/>
    </location>
</feature>
<reference evidence="4" key="1">
    <citation type="submission" date="2021-02" db="EMBL/GenBank/DDBJ databases">
        <authorList>
            <person name="Nowell W R."/>
        </authorList>
    </citation>
    <scope>NUCLEOTIDE SEQUENCE</scope>
    <source>
        <strain evidence="4">Ploen Becks lab</strain>
    </source>
</reference>
<sequence length="1266" mass="145015">MYNKLHFATLTTTTTIYIQLILNFCIISLLRILHPSDYSKLVRIAREVAAFEYKFTIPLKELCKNSKRCLKLLDAIEDSHYINMLKFPEIELSENTNLATPSHVKIGLELTNIMLMETPTRSILSSAIKKRKASTPHPNHYKPETPNEKQQVKHVFMSENKERILTSALKASKSVTQSVTKSVKFRTTRLTREFKNDNVYDREEQIENNFMEEEDQDNQENIPNFDDAPKRLEFDEEDKQEMDDPNEKSTLGESEFELRLDESTKMDESTTIEEKIDIDSMISNIPILSKTDEIRKSIFEKVSSSARKSLGELQSNIDPIVNTAILHKSSTVKEFESPFSTNNLYNLSTTKLSPIKNNNLLIDVDKQVDFSTGLIEDKKIPDSLNEEFIETTQVKESVEALNESMKEVDDSQDDVFIQNEENVQVMEKATETEFVPDTPPKVTNEIQVEVEVMSEEKIENTEVEIHENQEKVNTEIIMEQSVVVEETPDNLEKMEESENVQENKLQESKIPLENNDEVIQEKVDTVIIKESEVVEEIREIDNMEKMEESEYVQENEEKLQESSSVQEKNEEVIQENNFEAEVNTEKIEQFDKVPADSEKEKKEQVEIVDEIIKESEVETENLEEKVIEPIVETEIVADTLSKEVEIVEENKENKIDDIVTEIQVENVVVESEPKELQVEQETLENVDEKLENNCENTNEVVEVLFEKQTEFVIEKESEAEKIVEQPTEKVNDEEKILEKEDQLVETASDKSEELEKEQNQTPIEETTEEKPKECETDSDELVISSTIPDEIHEDEKMDDTDNTTPNSDSIEEPIVTSTTLIETNPTKQQTETPEKAQIEEDNLDKTLEEQDAKNDSIDDLNMSSISNQSPQKNQDLDTDVLILPDDQPKMSRSNSQTSLYSQISSVSEHYEKKQQEEEKSKRGIKRRAPVNKSRPADDSDIINPRPTKSSLLRRRSEMVTTKQEVETRVTRNKTTRASLEPKELKPTKTLTRRGSKRVEQKLEQVEENEEMDQEETNVEKISVDSLKKHNAQMEKLAESSEEFESKPKTARMTRSKARSPSPSASSIISVSSICSIESTSTITSVKTRSTRSKAKKPEEIEVVLDKTLKSDDVESKEQVSPTNSIASVSSIASSVTGRTTRRSTRHKKEEEEEESPKAKKYGLRNKKDDDIIELPPVVEEVTKSAKKTTRTRSFRVDTKTEDADKPKASVTRTRSLRSSTSDVKPSNLELPEKTKTTLSKITEGSESKTSERKLPVPRVMLRKMDK</sequence>
<dbReference type="Proteomes" id="UP000663879">
    <property type="component" value="Unassembled WGS sequence"/>
</dbReference>
<keyword evidence="3" id="KW-0472">Membrane</keyword>
<gene>
    <name evidence="4" type="ORF">OXX778_LOCUS10424</name>
</gene>
<feature type="compositionally biased region" description="Low complexity" evidence="2">
    <location>
        <begin position="1058"/>
        <end position="1087"/>
    </location>
</feature>
<feature type="compositionally biased region" description="Basic residues" evidence="2">
    <location>
        <begin position="1048"/>
        <end position="1057"/>
    </location>
</feature>
<accession>A0A813Y9Z3</accession>
<feature type="transmembrane region" description="Helical" evidence="3">
    <location>
        <begin position="7"/>
        <end position="33"/>
    </location>
</feature>
<feature type="compositionally biased region" description="Basic and acidic residues" evidence="2">
    <location>
        <begin position="1194"/>
        <end position="1207"/>
    </location>
</feature>
<feature type="region of interest" description="Disordered" evidence="2">
    <location>
        <begin position="236"/>
        <end position="255"/>
    </location>
</feature>
<keyword evidence="1" id="KW-0175">Coiled coil</keyword>
<evidence type="ECO:0000313" key="4">
    <source>
        <dbReference type="EMBL" id="CAF0881237.1"/>
    </source>
</evidence>
<feature type="compositionally biased region" description="Low complexity" evidence="2">
    <location>
        <begin position="1209"/>
        <end position="1221"/>
    </location>
</feature>